<evidence type="ECO:0000313" key="13">
    <source>
        <dbReference type="Proteomes" id="UP000515162"/>
    </source>
</evidence>
<dbReference type="GO" id="GO:0060271">
    <property type="term" value="P:cilium assembly"/>
    <property type="evidence" value="ECO:0007669"/>
    <property type="project" value="UniProtKB-UniRule"/>
</dbReference>
<evidence type="ECO:0000313" key="14">
    <source>
        <dbReference type="RefSeq" id="XP_033161140.1"/>
    </source>
</evidence>
<evidence type="ECO:0000256" key="10">
    <source>
        <dbReference type="RuleBase" id="RU367040"/>
    </source>
</evidence>
<evidence type="ECO:0000256" key="3">
    <source>
        <dbReference type="ARBA" id="ARBA00022490"/>
    </source>
</evidence>
<dbReference type="GO" id="GO:0015630">
    <property type="term" value="C:microtubule cytoskeleton"/>
    <property type="evidence" value="ECO:0007669"/>
    <property type="project" value="UniProtKB-UniRule"/>
</dbReference>
<comment type="subcellular location">
    <subcellularLocation>
        <location evidence="10">Cytoplasm</location>
        <location evidence="10">Cytoskeleton</location>
        <location evidence="10">Cilium axoneme</location>
    </subcellularLocation>
    <subcellularLocation>
        <location evidence="1">Cytoplasm</location>
        <location evidence="1">Cytoskeleton</location>
        <location evidence="1">Flagellum axoneme</location>
    </subcellularLocation>
</comment>
<dbReference type="GO" id="GO:0060294">
    <property type="term" value="P:cilium movement involved in cell motility"/>
    <property type="evidence" value="ECO:0007669"/>
    <property type="project" value="UniProtKB-UniRule"/>
</dbReference>
<dbReference type="RefSeq" id="XP_033161140.1">
    <property type="nucleotide sequence ID" value="XM_033305249.1"/>
</dbReference>
<protein>
    <recommendedName>
        <fullName evidence="10">Tektin</fullName>
    </recommendedName>
</protein>
<keyword evidence="8 10" id="KW-0966">Cell projection</keyword>
<keyword evidence="4 10" id="KW-0282">Flagellum</keyword>
<keyword evidence="3" id="KW-0963">Cytoplasm</keyword>
<evidence type="ECO:0000256" key="9">
    <source>
        <dbReference type="ARBA" id="ARBA00045224"/>
    </source>
</evidence>
<dbReference type="GO" id="GO:0005634">
    <property type="term" value="C:nucleus"/>
    <property type="evidence" value="ECO:0007669"/>
    <property type="project" value="TreeGrafter"/>
</dbReference>
<feature type="coiled-coil region" evidence="11">
    <location>
        <begin position="334"/>
        <end position="382"/>
    </location>
</feature>
<name>A0A6P8JXP3_DROMA</name>
<dbReference type="PANTHER" id="PTHR19960:SF25">
    <property type="entry name" value="TEKTIN-1"/>
    <property type="match status" value="1"/>
</dbReference>
<evidence type="ECO:0000256" key="2">
    <source>
        <dbReference type="ARBA" id="ARBA00007209"/>
    </source>
</evidence>
<dbReference type="GeneID" id="117141659"/>
<evidence type="ECO:0000256" key="8">
    <source>
        <dbReference type="ARBA" id="ARBA00023273"/>
    </source>
</evidence>
<dbReference type="GO" id="GO:0005930">
    <property type="term" value="C:axoneme"/>
    <property type="evidence" value="ECO:0007669"/>
    <property type="project" value="UniProtKB-SubCell"/>
</dbReference>
<gene>
    <name evidence="14" type="primary">LOC117141659</name>
</gene>
<evidence type="ECO:0000256" key="4">
    <source>
        <dbReference type="ARBA" id="ARBA00022846"/>
    </source>
</evidence>
<evidence type="ECO:0000256" key="6">
    <source>
        <dbReference type="ARBA" id="ARBA00023069"/>
    </source>
</evidence>
<dbReference type="Pfam" id="PF03148">
    <property type="entry name" value="Tektin"/>
    <property type="match status" value="1"/>
</dbReference>
<dbReference type="PANTHER" id="PTHR19960">
    <property type="entry name" value="TEKTIN"/>
    <property type="match status" value="1"/>
</dbReference>
<feature type="coiled-coil region" evidence="11">
    <location>
        <begin position="221"/>
        <end position="248"/>
    </location>
</feature>
<dbReference type="PRINTS" id="PR00511">
    <property type="entry name" value="TEKTIN"/>
</dbReference>
<evidence type="ECO:0000256" key="1">
    <source>
        <dbReference type="ARBA" id="ARBA00004611"/>
    </source>
</evidence>
<dbReference type="AlphaFoldDB" id="A0A6P8JXP3"/>
<evidence type="ECO:0000256" key="5">
    <source>
        <dbReference type="ARBA" id="ARBA00023054"/>
    </source>
</evidence>
<reference evidence="14" key="1">
    <citation type="submission" date="2025-08" db="UniProtKB">
        <authorList>
            <consortium name="RefSeq"/>
        </authorList>
    </citation>
    <scope>IDENTIFICATION</scope>
    <source>
        <strain evidence="14">Mau12</strain>
        <tissue evidence="14">Whole Body</tissue>
    </source>
</reference>
<organism evidence="13 14">
    <name type="scientific">Drosophila mauritiana</name>
    <name type="common">Fruit fly</name>
    <dbReference type="NCBI Taxonomy" id="7226"/>
    <lineage>
        <taxon>Eukaryota</taxon>
        <taxon>Metazoa</taxon>
        <taxon>Ecdysozoa</taxon>
        <taxon>Arthropoda</taxon>
        <taxon>Hexapoda</taxon>
        <taxon>Insecta</taxon>
        <taxon>Pterygota</taxon>
        <taxon>Neoptera</taxon>
        <taxon>Endopterygota</taxon>
        <taxon>Diptera</taxon>
        <taxon>Brachycera</taxon>
        <taxon>Muscomorpha</taxon>
        <taxon>Ephydroidea</taxon>
        <taxon>Drosophilidae</taxon>
        <taxon>Drosophila</taxon>
        <taxon>Sophophora</taxon>
    </lineage>
</organism>
<comment type="similarity">
    <text evidence="2 10">Belongs to the tektin family.</text>
</comment>
<keyword evidence="5 11" id="KW-0175">Coiled coil</keyword>
<evidence type="ECO:0000256" key="7">
    <source>
        <dbReference type="ARBA" id="ARBA00023212"/>
    </source>
</evidence>
<keyword evidence="6 10" id="KW-0969">Cilium</keyword>
<evidence type="ECO:0000256" key="11">
    <source>
        <dbReference type="SAM" id="Coils"/>
    </source>
</evidence>
<dbReference type="InterPro" id="IPR000435">
    <property type="entry name" value="Tektins"/>
</dbReference>
<comment type="function">
    <text evidence="9">Microtubule inner protein (MIP) part of the dynein-decorated doublet microtubules (DMTs) in cilia and flagellar axoneme. Forms filamentous polymers in the walls of ciliary and flagellar microtubules.</text>
</comment>
<dbReference type="InterPro" id="IPR048256">
    <property type="entry name" value="Tektin-like"/>
</dbReference>
<accession>A0A6P8JXP3</accession>
<proteinExistence type="inferred from homology"/>
<sequence length="475" mass="55036">MNRFNMPAGAEGRPLRSPAKLLRPTPAEIPSQAANQPGTYDFLPGLQRSVPDRNMLPNLKSRRISGLQLAGKHLGPVAKCPPRYSEEDWDYNNKIKFRITCDQEKLAERIVEESRRVVDETKDTTKNWQREVEHHMRERTSEIRFLVDELNRQKKTAALEDEALNTYRNRVLNCIEFLKDKSLAICKQCLILREGRIGVDLCDDEVDRSLRRELKVIKGCQGLADAALKEAEEQIRKLRAAIYLLDQDLAAKDKSLAIDEKNLKLKEFQHDLAKGQDLSKQHCQFSLTEWQAQTYENLEANAKALVSAGQLRAYIDLLLKQVCEDMQNQTDRTNEAFERRISETKHVKQCLENKHKDTMDHIHQVQRNMTELEKEMMDKQRAITLCQTRLSNRAHRPGLELTCDMVQDALYNELQALKASVCKLNQKLNENKASMRYLMHVQVMQEEEINIKANTCKIDEVDCMTLRQALKYQTF</sequence>
<evidence type="ECO:0000256" key="12">
    <source>
        <dbReference type="SAM" id="MobiDB-lite"/>
    </source>
</evidence>
<keyword evidence="7" id="KW-0206">Cytoskeleton</keyword>
<keyword evidence="13" id="KW-1185">Reference proteome</keyword>
<dbReference type="Proteomes" id="UP000515162">
    <property type="component" value="Chromosome 3L"/>
</dbReference>
<feature type="region of interest" description="Disordered" evidence="12">
    <location>
        <begin position="1"/>
        <end position="21"/>
    </location>
</feature>